<protein>
    <submittedName>
        <fullName evidence="1">Uncharacterized protein</fullName>
    </submittedName>
</protein>
<evidence type="ECO:0000313" key="2">
    <source>
        <dbReference type="Proteomes" id="UP000807306"/>
    </source>
</evidence>
<feature type="non-terminal residue" evidence="1">
    <location>
        <position position="1"/>
    </location>
</feature>
<comment type="caution">
    <text evidence="1">The sequence shown here is derived from an EMBL/GenBank/DDBJ whole genome shotgun (WGS) entry which is preliminary data.</text>
</comment>
<accession>A0A9P6ECT4</accession>
<evidence type="ECO:0000313" key="1">
    <source>
        <dbReference type="EMBL" id="KAF9526717.1"/>
    </source>
</evidence>
<organism evidence="1 2">
    <name type="scientific">Crepidotus variabilis</name>
    <dbReference type="NCBI Taxonomy" id="179855"/>
    <lineage>
        <taxon>Eukaryota</taxon>
        <taxon>Fungi</taxon>
        <taxon>Dikarya</taxon>
        <taxon>Basidiomycota</taxon>
        <taxon>Agaricomycotina</taxon>
        <taxon>Agaricomycetes</taxon>
        <taxon>Agaricomycetidae</taxon>
        <taxon>Agaricales</taxon>
        <taxon>Agaricineae</taxon>
        <taxon>Crepidotaceae</taxon>
        <taxon>Crepidotus</taxon>
    </lineage>
</organism>
<reference evidence="1" key="1">
    <citation type="submission" date="2020-11" db="EMBL/GenBank/DDBJ databases">
        <authorList>
            <consortium name="DOE Joint Genome Institute"/>
            <person name="Ahrendt S."/>
            <person name="Riley R."/>
            <person name="Andreopoulos W."/>
            <person name="Labutti K."/>
            <person name="Pangilinan J."/>
            <person name="Ruiz-Duenas F.J."/>
            <person name="Barrasa J.M."/>
            <person name="Sanchez-Garcia M."/>
            <person name="Camarero S."/>
            <person name="Miyauchi S."/>
            <person name="Serrano A."/>
            <person name="Linde D."/>
            <person name="Babiker R."/>
            <person name="Drula E."/>
            <person name="Ayuso-Fernandez I."/>
            <person name="Pacheco R."/>
            <person name="Padilla G."/>
            <person name="Ferreira P."/>
            <person name="Barriuso J."/>
            <person name="Kellner H."/>
            <person name="Castanera R."/>
            <person name="Alfaro M."/>
            <person name="Ramirez L."/>
            <person name="Pisabarro A.G."/>
            <person name="Kuo A."/>
            <person name="Tritt A."/>
            <person name="Lipzen A."/>
            <person name="He G."/>
            <person name="Yan M."/>
            <person name="Ng V."/>
            <person name="Cullen D."/>
            <person name="Martin F."/>
            <person name="Rosso M.-N."/>
            <person name="Henrissat B."/>
            <person name="Hibbett D."/>
            <person name="Martinez A.T."/>
            <person name="Grigoriev I.V."/>
        </authorList>
    </citation>
    <scope>NUCLEOTIDE SEQUENCE</scope>
    <source>
        <strain evidence="1">CBS 506.95</strain>
    </source>
</reference>
<dbReference type="AlphaFoldDB" id="A0A9P6ECT4"/>
<dbReference type="Proteomes" id="UP000807306">
    <property type="component" value="Unassembled WGS sequence"/>
</dbReference>
<proteinExistence type="predicted"/>
<sequence length="62" mass="6859">YYGKKEQATQLEKVYKKWSEHGGIWSAGTAKVCSCRQLAHVNKGCLARTCQDIPTDGSQIEG</sequence>
<dbReference type="EMBL" id="MU157868">
    <property type="protein sequence ID" value="KAF9526717.1"/>
    <property type="molecule type" value="Genomic_DNA"/>
</dbReference>
<name>A0A9P6ECT4_9AGAR</name>
<dbReference type="OrthoDB" id="3260919at2759"/>
<keyword evidence="2" id="KW-1185">Reference proteome</keyword>
<gene>
    <name evidence="1" type="ORF">CPB83DRAFT_769736</name>
</gene>